<evidence type="ECO:0000256" key="3">
    <source>
        <dbReference type="ARBA" id="ARBA00023172"/>
    </source>
</evidence>
<organism evidence="7 8">
    <name type="scientific">Rufibacter immobilis</name>
    <dbReference type="NCBI Taxonomy" id="1348778"/>
    <lineage>
        <taxon>Bacteria</taxon>
        <taxon>Pseudomonadati</taxon>
        <taxon>Bacteroidota</taxon>
        <taxon>Cytophagia</taxon>
        <taxon>Cytophagales</taxon>
        <taxon>Hymenobacteraceae</taxon>
        <taxon>Rufibacter</taxon>
    </lineage>
</organism>
<dbReference type="PANTHER" id="PTHR30349:SF64">
    <property type="entry name" value="PROPHAGE INTEGRASE INTD-RELATED"/>
    <property type="match status" value="1"/>
</dbReference>
<accession>A0A3M9MW42</accession>
<dbReference type="RefSeq" id="WP_123132864.1">
    <property type="nucleotide sequence ID" value="NZ_RJJE01000009.1"/>
</dbReference>
<feature type="domain" description="Arm DNA-binding" evidence="6">
    <location>
        <begin position="17"/>
        <end position="79"/>
    </location>
</feature>
<dbReference type="Gene3D" id="1.10.443.10">
    <property type="entry name" value="Intergrase catalytic core"/>
    <property type="match status" value="1"/>
</dbReference>
<reference evidence="7 8" key="1">
    <citation type="submission" date="2018-11" db="EMBL/GenBank/DDBJ databases">
        <title>Rufibacter latericius sp. nov., isolated from water in Baiyang Lake.</title>
        <authorList>
            <person name="Yang Y."/>
        </authorList>
    </citation>
    <scope>NUCLEOTIDE SEQUENCE [LARGE SCALE GENOMIC DNA]</scope>
    <source>
        <strain evidence="7 8">MCC P1</strain>
    </source>
</reference>
<dbReference type="SUPFAM" id="SSF56349">
    <property type="entry name" value="DNA breaking-rejoining enzymes"/>
    <property type="match status" value="1"/>
</dbReference>
<dbReference type="Pfam" id="PF00589">
    <property type="entry name" value="Phage_integrase"/>
    <property type="match status" value="1"/>
</dbReference>
<dbReference type="AlphaFoldDB" id="A0A3M9MW42"/>
<evidence type="ECO:0000259" key="4">
    <source>
        <dbReference type="Pfam" id="PF00589"/>
    </source>
</evidence>
<evidence type="ECO:0000259" key="6">
    <source>
        <dbReference type="Pfam" id="PF17293"/>
    </source>
</evidence>
<dbReference type="Gene3D" id="1.10.150.130">
    <property type="match status" value="1"/>
</dbReference>
<evidence type="ECO:0000313" key="8">
    <source>
        <dbReference type="Proteomes" id="UP000271010"/>
    </source>
</evidence>
<dbReference type="Pfam" id="PF17293">
    <property type="entry name" value="Arm-DNA-bind_5"/>
    <property type="match status" value="1"/>
</dbReference>
<keyword evidence="3" id="KW-0233">DNA recombination</keyword>
<dbReference type="InterPro" id="IPR025269">
    <property type="entry name" value="SAM-like_dom"/>
</dbReference>
<dbReference type="PANTHER" id="PTHR30349">
    <property type="entry name" value="PHAGE INTEGRASE-RELATED"/>
    <property type="match status" value="1"/>
</dbReference>
<dbReference type="Pfam" id="PF13102">
    <property type="entry name" value="Phage_int_SAM_5"/>
    <property type="match status" value="1"/>
</dbReference>
<dbReference type="GO" id="GO:0015074">
    <property type="term" value="P:DNA integration"/>
    <property type="evidence" value="ECO:0007669"/>
    <property type="project" value="InterPro"/>
</dbReference>
<evidence type="ECO:0000256" key="1">
    <source>
        <dbReference type="ARBA" id="ARBA00008857"/>
    </source>
</evidence>
<dbReference type="GO" id="GO:0003677">
    <property type="term" value="F:DNA binding"/>
    <property type="evidence" value="ECO:0007669"/>
    <property type="project" value="UniProtKB-KW"/>
</dbReference>
<keyword evidence="8" id="KW-1185">Reference proteome</keyword>
<dbReference type="InterPro" id="IPR002104">
    <property type="entry name" value="Integrase_catalytic"/>
</dbReference>
<evidence type="ECO:0000259" key="5">
    <source>
        <dbReference type="Pfam" id="PF13102"/>
    </source>
</evidence>
<sequence length="412" mass="47124">MFDFTPKDGGVKIVALLDTRKPNKNGTYPIRVRVTHQRVQKYYSTGSALSVSDWERLPTAKVKELKDIRQTVTDAAIVVKHHVEKLVKLDLFSFDSLNKRMSKGNSAEDTVHAAFTNRIADLKENGKVSTADWYKYTLRSLDLFAGDKIKFSQITVDWLKRYEQHLLSEQKSYTTISMYMRALQVVVNEAKSTGLIKPTQHPFGKGKYEIPQHEGRNIALSISDIGKIVKYDCETHTIEMCRDLWFFSYLCNGANITDLCKFKYSNIRNGEICFYRQKTIAKAKKKKLIHAPLLPEMEAIIKRWGNIEETPDTFLFPILQGGESPEMERTKIKNITKLMNTKMKAIGKNLGIQNISTYTARHSYATVLKRSGANIAFISESLGHNDLKTTENYLASFEQEERVKNAILLTKF</sequence>
<feature type="domain" description="Phage integrase SAM-like" evidence="5">
    <location>
        <begin position="111"/>
        <end position="202"/>
    </location>
</feature>
<evidence type="ECO:0000313" key="7">
    <source>
        <dbReference type="EMBL" id="RNI29781.1"/>
    </source>
</evidence>
<dbReference type="InterPro" id="IPR013762">
    <property type="entry name" value="Integrase-like_cat_sf"/>
</dbReference>
<dbReference type="InterPro" id="IPR010998">
    <property type="entry name" value="Integrase_recombinase_N"/>
</dbReference>
<dbReference type="InterPro" id="IPR011010">
    <property type="entry name" value="DNA_brk_join_enz"/>
</dbReference>
<dbReference type="EMBL" id="RJJE01000009">
    <property type="protein sequence ID" value="RNI29781.1"/>
    <property type="molecule type" value="Genomic_DNA"/>
</dbReference>
<dbReference type="GO" id="GO:0006310">
    <property type="term" value="P:DNA recombination"/>
    <property type="evidence" value="ECO:0007669"/>
    <property type="project" value="UniProtKB-KW"/>
</dbReference>
<dbReference type="InterPro" id="IPR050090">
    <property type="entry name" value="Tyrosine_recombinase_XerCD"/>
</dbReference>
<evidence type="ECO:0000256" key="2">
    <source>
        <dbReference type="ARBA" id="ARBA00023125"/>
    </source>
</evidence>
<protein>
    <submittedName>
        <fullName evidence="7">Site-specific integrase</fullName>
    </submittedName>
</protein>
<dbReference type="InterPro" id="IPR035386">
    <property type="entry name" value="Arm-DNA-bind_5"/>
</dbReference>
<proteinExistence type="inferred from homology"/>
<dbReference type="OrthoDB" id="1094492at2"/>
<name>A0A3M9MW42_9BACT</name>
<keyword evidence="2" id="KW-0238">DNA-binding</keyword>
<dbReference type="Proteomes" id="UP000271010">
    <property type="component" value="Unassembled WGS sequence"/>
</dbReference>
<comment type="similarity">
    <text evidence="1">Belongs to the 'phage' integrase family.</text>
</comment>
<gene>
    <name evidence="7" type="ORF">EFA69_09590</name>
</gene>
<comment type="caution">
    <text evidence="7">The sequence shown here is derived from an EMBL/GenBank/DDBJ whole genome shotgun (WGS) entry which is preliminary data.</text>
</comment>
<feature type="domain" description="Tyr recombinase" evidence="4">
    <location>
        <begin position="253"/>
        <end position="399"/>
    </location>
</feature>